<comment type="caution">
    <text evidence="1">The sequence shown here is derived from an EMBL/GenBank/DDBJ whole genome shotgun (WGS) entry which is preliminary data.</text>
</comment>
<dbReference type="OrthoDB" id="2150742at2759"/>
<organism evidence="1 2">
    <name type="scientific">Symbiodinium microadriaticum</name>
    <name type="common">Dinoflagellate</name>
    <name type="synonym">Zooxanthella microadriatica</name>
    <dbReference type="NCBI Taxonomy" id="2951"/>
    <lineage>
        <taxon>Eukaryota</taxon>
        <taxon>Sar</taxon>
        <taxon>Alveolata</taxon>
        <taxon>Dinophyceae</taxon>
        <taxon>Suessiales</taxon>
        <taxon>Symbiodiniaceae</taxon>
        <taxon>Symbiodinium</taxon>
    </lineage>
</organism>
<proteinExistence type="predicted"/>
<accession>A0A1Q9F5L9</accession>
<keyword evidence="2" id="KW-1185">Reference proteome</keyword>
<name>A0A1Q9F5L9_SYMMI</name>
<protein>
    <submittedName>
        <fullName evidence="1">Uncharacterized protein</fullName>
    </submittedName>
</protein>
<gene>
    <name evidence="1" type="ORF">AK812_SmicGene863</name>
</gene>
<evidence type="ECO:0000313" key="1">
    <source>
        <dbReference type="EMBL" id="OLQ14966.1"/>
    </source>
</evidence>
<reference evidence="1 2" key="1">
    <citation type="submission" date="2016-02" db="EMBL/GenBank/DDBJ databases">
        <title>Genome analysis of coral dinoflagellate symbionts highlights evolutionary adaptations to a symbiotic lifestyle.</title>
        <authorList>
            <person name="Aranda M."/>
            <person name="Li Y."/>
            <person name="Liew Y.J."/>
            <person name="Baumgarten S."/>
            <person name="Simakov O."/>
            <person name="Wilson M."/>
            <person name="Piel J."/>
            <person name="Ashoor H."/>
            <person name="Bougouffa S."/>
            <person name="Bajic V.B."/>
            <person name="Ryu T."/>
            <person name="Ravasi T."/>
            <person name="Bayer T."/>
            <person name="Micklem G."/>
            <person name="Kim H."/>
            <person name="Bhak J."/>
            <person name="Lajeunesse T.C."/>
            <person name="Voolstra C.R."/>
        </authorList>
    </citation>
    <scope>NUCLEOTIDE SEQUENCE [LARGE SCALE GENOMIC DNA]</scope>
    <source>
        <strain evidence="1 2">CCMP2467</strain>
    </source>
</reference>
<evidence type="ECO:0000313" key="2">
    <source>
        <dbReference type="Proteomes" id="UP000186817"/>
    </source>
</evidence>
<dbReference type="AlphaFoldDB" id="A0A1Q9F5L9"/>
<sequence length="112" mass="12432">MKEPDKVLIFEVLASGLPGELLEQHQVDVENAVGLAARKLTDELWEVLFVSASRRKVYGYNFRFVYGFSPHRFCAVATGVQEAPPWRSGAAFAWPRHTIAALALAMTRVSLG</sequence>
<dbReference type="EMBL" id="LSRX01000008">
    <property type="protein sequence ID" value="OLQ14966.1"/>
    <property type="molecule type" value="Genomic_DNA"/>
</dbReference>
<dbReference type="Proteomes" id="UP000186817">
    <property type="component" value="Unassembled WGS sequence"/>
</dbReference>